<evidence type="ECO:0000313" key="2">
    <source>
        <dbReference type="EMBL" id="NLS13836.1"/>
    </source>
</evidence>
<organism evidence="2 3">
    <name type="scientific">Vibrio agarilyticus</name>
    <dbReference type="NCBI Taxonomy" id="2726741"/>
    <lineage>
        <taxon>Bacteria</taxon>
        <taxon>Pseudomonadati</taxon>
        <taxon>Pseudomonadota</taxon>
        <taxon>Gammaproteobacteria</taxon>
        <taxon>Vibrionales</taxon>
        <taxon>Vibrionaceae</taxon>
        <taxon>Vibrio</taxon>
    </lineage>
</organism>
<dbReference type="Pfam" id="PF18914">
    <property type="entry name" value="DUF5666"/>
    <property type="match status" value="3"/>
</dbReference>
<keyword evidence="3" id="KW-1185">Reference proteome</keyword>
<comment type="caution">
    <text evidence="2">The sequence shown here is derived from an EMBL/GenBank/DDBJ whole genome shotgun (WGS) entry which is preliminary data.</text>
</comment>
<feature type="domain" description="DUF5666" evidence="1">
    <location>
        <begin position="37"/>
        <end position="83"/>
    </location>
</feature>
<dbReference type="AlphaFoldDB" id="A0A7X8TS64"/>
<evidence type="ECO:0000259" key="1">
    <source>
        <dbReference type="Pfam" id="PF18914"/>
    </source>
</evidence>
<feature type="domain" description="DUF5666" evidence="1">
    <location>
        <begin position="249"/>
        <end position="301"/>
    </location>
</feature>
<protein>
    <recommendedName>
        <fullName evidence="1">DUF5666 domain-containing protein</fullName>
    </recommendedName>
</protein>
<dbReference type="InterPro" id="IPR043724">
    <property type="entry name" value="DUF5666"/>
</dbReference>
<accession>A0A7X8TS64</accession>
<dbReference type="EMBL" id="JABAIK010000012">
    <property type="protein sequence ID" value="NLS13836.1"/>
    <property type="molecule type" value="Genomic_DNA"/>
</dbReference>
<proteinExistence type="predicted"/>
<gene>
    <name evidence="2" type="ORF">HGP28_13135</name>
</gene>
<name>A0A7X8TS64_9VIBR</name>
<dbReference type="Proteomes" id="UP000535589">
    <property type="component" value="Unassembled WGS sequence"/>
</dbReference>
<evidence type="ECO:0000313" key="3">
    <source>
        <dbReference type="Proteomes" id="UP000535589"/>
    </source>
</evidence>
<dbReference type="RefSeq" id="WP_168836930.1">
    <property type="nucleotide sequence ID" value="NZ_JABAIK010000012.1"/>
</dbReference>
<reference evidence="2 3" key="1">
    <citation type="submission" date="2020-04" db="EMBL/GenBank/DDBJ databases">
        <title>Vibrio sp. SM6, a novel species isolated from seawater.</title>
        <authorList>
            <person name="Wang X."/>
        </authorList>
    </citation>
    <scope>NUCLEOTIDE SEQUENCE [LARGE SCALE GENOMIC DNA]</scope>
    <source>
        <strain evidence="2 3">SM6</strain>
    </source>
</reference>
<sequence>MKRYAILPIFSLAMVGCGGGSDSSGETSTAQTPPVSQGSIEHVTGDAISVNGYNYSLDGLTATYQDETLPSSILSKNMMVRISEDNASRSGGAVVTLEPTFTGKVGSISPDRKSFVINGVELQFTLSNNIHVGSNVMVSALPMATGYNVLSVIEFNHWNGQAETEGLVSRLDNDTFKIGASLTVDFSNINVKFPLSNGMWVEVIGMYDTDSSILRAEKITRDDYTDIPNDGEIEGIVTFVNRGPDGKPRSFELNYSAQIQTVSSTEYDDGFYGDHRDLVAGAWVDVELKNNKNKLMAKEIEFEDGNDDNDWEQNEFGIEGYALVSNSELKMFTITDVCSNEQFTVSVDNLTHYEDLANFDELHRQYVEIEGHLFEGQYIARSIDVEDDSSDNGCDD</sequence>
<dbReference type="PROSITE" id="PS51257">
    <property type="entry name" value="PROKAR_LIPOPROTEIN"/>
    <property type="match status" value="1"/>
</dbReference>
<feature type="domain" description="DUF5666" evidence="1">
    <location>
        <begin position="342"/>
        <end position="383"/>
    </location>
</feature>